<evidence type="ECO:0000313" key="2">
    <source>
        <dbReference type="Proteomes" id="UP001138500"/>
    </source>
</evidence>
<dbReference type="AlphaFoldDB" id="A0A9W7SUD0"/>
<comment type="caution">
    <text evidence="1">The sequence shown here is derived from an EMBL/GenBank/DDBJ whole genome shotgun (WGS) entry which is preliminary data.</text>
</comment>
<accession>A0A9W7SUD0</accession>
<reference evidence="1 2" key="1">
    <citation type="journal article" date="2018" name="IMA Fungus">
        <title>IMA Genome-F 10: Nine draft genome sequences of Claviceps purpurea s.lat., including C. arundinis, C. humidiphila, and C. cf. spartinae, pseudomolecules for the pitch canker pathogen Fusarium circinatum, draft genome of Davidsoniella eucalypti, Grosmannia galeiformis, Quambalaria eucalypti, and Teratosphaeria destructans.</title>
        <authorList>
            <person name="Wingfield B.D."/>
            <person name="Liu M."/>
            <person name="Nguyen H.D."/>
            <person name="Lane F.A."/>
            <person name="Morgan S.W."/>
            <person name="De Vos L."/>
            <person name="Wilken P.M."/>
            <person name="Duong T.A."/>
            <person name="Aylward J."/>
            <person name="Coetzee M.P."/>
            <person name="Dadej K."/>
            <person name="De Beer Z.W."/>
            <person name="Findlay W."/>
            <person name="Havenga M."/>
            <person name="Kolarik M."/>
            <person name="Menzies J.G."/>
            <person name="Naidoo K."/>
            <person name="Pochopski O."/>
            <person name="Shoukouhi P."/>
            <person name="Santana Q.C."/>
            <person name="Seifert K.A."/>
            <person name="Soal N."/>
            <person name="Steenkamp E.T."/>
            <person name="Tatham C.T."/>
            <person name="van der Nest M.A."/>
            <person name="Wingfield M.J."/>
        </authorList>
    </citation>
    <scope>NUCLEOTIDE SEQUENCE [LARGE SCALE GENOMIC DNA]</scope>
    <source>
        <strain evidence="1">CMW44962</strain>
    </source>
</reference>
<dbReference type="Proteomes" id="UP001138500">
    <property type="component" value="Unassembled WGS sequence"/>
</dbReference>
<proteinExistence type="predicted"/>
<name>A0A9W7SUD0_9PEZI</name>
<evidence type="ECO:0000313" key="1">
    <source>
        <dbReference type="EMBL" id="KAH9828508.1"/>
    </source>
</evidence>
<keyword evidence="2" id="KW-1185">Reference proteome</keyword>
<gene>
    <name evidence="1" type="ORF">Tdes44962_MAKER09282</name>
</gene>
<reference evidence="1 2" key="2">
    <citation type="journal article" date="2021" name="Curr. Genet.">
        <title>Genetic response to nitrogen starvation in the aggressive Eucalyptus foliar pathogen Teratosphaeria destructans.</title>
        <authorList>
            <person name="Havenga M."/>
            <person name="Wingfield B.D."/>
            <person name="Wingfield M.J."/>
            <person name="Dreyer L.L."/>
            <person name="Roets F."/>
            <person name="Aylward J."/>
        </authorList>
    </citation>
    <scope>NUCLEOTIDE SEQUENCE [LARGE SCALE GENOMIC DNA]</scope>
    <source>
        <strain evidence="1">CMW44962</strain>
    </source>
</reference>
<protein>
    <submittedName>
        <fullName evidence="1">Uncharacterized protein</fullName>
    </submittedName>
</protein>
<dbReference type="EMBL" id="RIBY02001545">
    <property type="protein sequence ID" value="KAH9828508.1"/>
    <property type="molecule type" value="Genomic_DNA"/>
</dbReference>
<sequence>MYIGGPDITRSNYQLKGLAAKLQACDRRAGFVSNVEDILPSQNKAVNSVRALSKAFPQNAKPGTFDSIDARSRPRSSMLSPLHLNLSSGALLLSQE</sequence>
<organism evidence="1 2">
    <name type="scientific">Teratosphaeria destructans</name>
    <dbReference type="NCBI Taxonomy" id="418781"/>
    <lineage>
        <taxon>Eukaryota</taxon>
        <taxon>Fungi</taxon>
        <taxon>Dikarya</taxon>
        <taxon>Ascomycota</taxon>
        <taxon>Pezizomycotina</taxon>
        <taxon>Dothideomycetes</taxon>
        <taxon>Dothideomycetidae</taxon>
        <taxon>Mycosphaerellales</taxon>
        <taxon>Teratosphaeriaceae</taxon>
        <taxon>Teratosphaeria</taxon>
    </lineage>
</organism>